<dbReference type="EMBL" id="ML996689">
    <property type="protein sequence ID" value="KAF2404021.1"/>
    <property type="molecule type" value="Genomic_DNA"/>
</dbReference>
<evidence type="ECO:0000313" key="3">
    <source>
        <dbReference type="Proteomes" id="UP000799640"/>
    </source>
</evidence>
<feature type="region of interest" description="Disordered" evidence="1">
    <location>
        <begin position="99"/>
        <end position="126"/>
    </location>
</feature>
<reference evidence="2" key="1">
    <citation type="journal article" date="2020" name="Stud. Mycol.">
        <title>101 Dothideomycetes genomes: a test case for predicting lifestyles and emergence of pathogens.</title>
        <authorList>
            <person name="Haridas S."/>
            <person name="Albert R."/>
            <person name="Binder M."/>
            <person name="Bloem J."/>
            <person name="Labutti K."/>
            <person name="Salamov A."/>
            <person name="Andreopoulos B."/>
            <person name="Baker S."/>
            <person name="Barry K."/>
            <person name="Bills G."/>
            <person name="Bluhm B."/>
            <person name="Cannon C."/>
            <person name="Castanera R."/>
            <person name="Culley D."/>
            <person name="Daum C."/>
            <person name="Ezra D."/>
            <person name="Gonzalez J."/>
            <person name="Henrissat B."/>
            <person name="Kuo A."/>
            <person name="Liang C."/>
            <person name="Lipzen A."/>
            <person name="Lutzoni F."/>
            <person name="Magnuson J."/>
            <person name="Mondo S."/>
            <person name="Nolan M."/>
            <person name="Ohm R."/>
            <person name="Pangilinan J."/>
            <person name="Park H.-J."/>
            <person name="Ramirez L."/>
            <person name="Alfaro M."/>
            <person name="Sun H."/>
            <person name="Tritt A."/>
            <person name="Yoshinaga Y."/>
            <person name="Zwiers L.-H."/>
            <person name="Turgeon B."/>
            <person name="Goodwin S."/>
            <person name="Spatafora J."/>
            <person name="Crous P."/>
            <person name="Grigoriev I."/>
        </authorList>
    </citation>
    <scope>NUCLEOTIDE SEQUENCE</scope>
    <source>
        <strain evidence="2">CBS 262.69</strain>
    </source>
</reference>
<organism evidence="2 3">
    <name type="scientific">Trichodelitschia bisporula</name>
    <dbReference type="NCBI Taxonomy" id="703511"/>
    <lineage>
        <taxon>Eukaryota</taxon>
        <taxon>Fungi</taxon>
        <taxon>Dikarya</taxon>
        <taxon>Ascomycota</taxon>
        <taxon>Pezizomycotina</taxon>
        <taxon>Dothideomycetes</taxon>
        <taxon>Dothideomycetes incertae sedis</taxon>
        <taxon>Phaeotrichales</taxon>
        <taxon>Phaeotrichaceae</taxon>
        <taxon>Trichodelitschia</taxon>
    </lineage>
</organism>
<evidence type="ECO:0000256" key="1">
    <source>
        <dbReference type="SAM" id="MobiDB-lite"/>
    </source>
</evidence>
<protein>
    <submittedName>
        <fullName evidence="2">Uncharacterized protein</fullName>
    </submittedName>
</protein>
<accession>A0A6G1I759</accession>
<keyword evidence="3" id="KW-1185">Reference proteome</keyword>
<name>A0A6G1I759_9PEZI</name>
<gene>
    <name evidence="2" type="ORF">EJ06DRAFT_303113</name>
</gene>
<sequence>MYESWLPLINTHDENKPSLLSPSSPINLTSRHHPSTSSLILVHQPNTSTSSLILMHQPHLSSSYINLTHQPHTSTAMTTNIALCDVFFSSPKDGFVSTLPSSEPLRHGNRNCRSSQHTHGPRKGRLTHELKRPHWTSARWAEFLSEFTFRTFSLRMKIYEEFAHKTLNRLLSLKSWAT</sequence>
<dbReference type="AlphaFoldDB" id="A0A6G1I759"/>
<proteinExistence type="predicted"/>
<dbReference type="Proteomes" id="UP000799640">
    <property type="component" value="Unassembled WGS sequence"/>
</dbReference>
<evidence type="ECO:0000313" key="2">
    <source>
        <dbReference type="EMBL" id="KAF2404021.1"/>
    </source>
</evidence>